<dbReference type="SUPFAM" id="SSF56024">
    <property type="entry name" value="Phospholipase D/nuclease"/>
    <property type="match status" value="1"/>
</dbReference>
<reference evidence="2" key="1">
    <citation type="submission" date="2013-08" db="EMBL/GenBank/DDBJ databases">
        <authorList>
            <person name="Mendez C."/>
            <person name="Richter M."/>
            <person name="Ferrer M."/>
            <person name="Sanchez J."/>
        </authorList>
    </citation>
    <scope>NUCLEOTIDE SEQUENCE</scope>
</reference>
<dbReference type="InterPro" id="IPR025202">
    <property type="entry name" value="PLD-like_dom"/>
</dbReference>
<gene>
    <name evidence="2" type="ORF">B1A_13205</name>
</gene>
<feature type="non-terminal residue" evidence="2">
    <location>
        <position position="1"/>
    </location>
</feature>
<proteinExistence type="predicted"/>
<feature type="domain" description="Phospholipase D-like" evidence="1">
    <location>
        <begin position="8"/>
        <end position="103"/>
    </location>
</feature>
<organism evidence="2">
    <name type="scientific">mine drainage metagenome</name>
    <dbReference type="NCBI Taxonomy" id="410659"/>
    <lineage>
        <taxon>unclassified sequences</taxon>
        <taxon>metagenomes</taxon>
        <taxon>ecological metagenomes</taxon>
    </lineage>
</organism>
<dbReference type="AlphaFoldDB" id="T1BDH0"/>
<dbReference type="Gene3D" id="3.30.870.10">
    <property type="entry name" value="Endonuclease Chain A"/>
    <property type="match status" value="1"/>
</dbReference>
<sequence length="107" mass="11586">LGPYAPTLDAIAAKGALARIILPASINTTGKRDVAFLRAHGVQVRLMPRSSVYMHAKMIVGGSEAFVGSENFSRTSLMANREMGLLLGGRDIGELQAQFDRDWNRAN</sequence>
<protein>
    <submittedName>
        <fullName evidence="2">Phospholipase D</fullName>
    </submittedName>
</protein>
<dbReference type="Pfam" id="PF13091">
    <property type="entry name" value="PLDc_2"/>
    <property type="match status" value="1"/>
</dbReference>
<evidence type="ECO:0000259" key="1">
    <source>
        <dbReference type="Pfam" id="PF13091"/>
    </source>
</evidence>
<comment type="caution">
    <text evidence="2">The sequence shown here is derived from an EMBL/GenBank/DDBJ whole genome shotgun (WGS) entry which is preliminary data.</text>
</comment>
<evidence type="ECO:0000313" key="2">
    <source>
        <dbReference type="EMBL" id="EQD51089.1"/>
    </source>
</evidence>
<reference evidence="2" key="2">
    <citation type="journal article" date="2014" name="ISME J.">
        <title>Microbial stratification in low pH oxic and suboxic macroscopic growths along an acid mine drainage.</title>
        <authorList>
            <person name="Mendez-Garcia C."/>
            <person name="Mesa V."/>
            <person name="Sprenger R.R."/>
            <person name="Richter M."/>
            <person name="Diez M.S."/>
            <person name="Solano J."/>
            <person name="Bargiela R."/>
            <person name="Golyshina O.V."/>
            <person name="Manteca A."/>
            <person name="Ramos J.L."/>
            <person name="Gallego J.R."/>
            <person name="Llorente I."/>
            <person name="Martins Dos Santos V.A."/>
            <person name="Jensen O.N."/>
            <person name="Pelaez A.I."/>
            <person name="Sanchez J."/>
            <person name="Ferrer M."/>
        </authorList>
    </citation>
    <scope>NUCLEOTIDE SEQUENCE</scope>
</reference>
<dbReference type="EMBL" id="AUZX01009658">
    <property type="protein sequence ID" value="EQD51089.1"/>
    <property type="molecule type" value="Genomic_DNA"/>
</dbReference>
<accession>T1BDH0</accession>
<name>T1BDH0_9ZZZZ</name>